<accession>A0A077YZM1</accession>
<feature type="domain" description="DUF7107" evidence="2">
    <location>
        <begin position="101"/>
        <end position="147"/>
    </location>
</feature>
<reference evidence="3" key="2">
    <citation type="submission" date="2014-03" db="EMBL/GenBank/DDBJ databases">
        <title>The whipworm genome and dual-species transcriptomics of an intimate host-pathogen interaction.</title>
        <authorList>
            <person name="Foth B.J."/>
            <person name="Tsai I.J."/>
            <person name="Reid A.J."/>
            <person name="Bancroft A.J."/>
            <person name="Nichol S."/>
            <person name="Tracey A."/>
            <person name="Holroyd N."/>
            <person name="Cotton J.A."/>
            <person name="Stanley E.J."/>
            <person name="Zarowiecki M."/>
            <person name="Liu J.Z."/>
            <person name="Huckvale T."/>
            <person name="Cooper P.J."/>
            <person name="Grencis R.K."/>
            <person name="Berriman M."/>
        </authorList>
    </citation>
    <scope>NUCLEOTIDE SEQUENCE [LARGE SCALE GENOMIC DNA]</scope>
</reference>
<feature type="domain" description="DUF7107" evidence="2">
    <location>
        <begin position="30"/>
        <end position="78"/>
    </location>
</feature>
<evidence type="ECO:0000259" key="2">
    <source>
        <dbReference type="Pfam" id="PF23416"/>
    </source>
</evidence>
<evidence type="ECO:0000313" key="4">
    <source>
        <dbReference type="Proteomes" id="UP000030665"/>
    </source>
</evidence>
<protein>
    <recommendedName>
        <fullName evidence="2">DUF7107 domain-containing protein</fullName>
    </recommendedName>
</protein>
<name>A0A077YZM1_TRITR</name>
<evidence type="ECO:0000313" key="3">
    <source>
        <dbReference type="EMBL" id="CDW52913.1"/>
    </source>
</evidence>
<dbReference type="InterPro" id="IPR055531">
    <property type="entry name" value="DUF7107"/>
</dbReference>
<evidence type="ECO:0000256" key="1">
    <source>
        <dbReference type="SAM" id="SignalP"/>
    </source>
</evidence>
<dbReference type="EMBL" id="HG805834">
    <property type="protein sequence ID" value="CDW52913.1"/>
    <property type="molecule type" value="Genomic_DNA"/>
</dbReference>
<feature type="signal peptide" evidence="1">
    <location>
        <begin position="1"/>
        <end position="23"/>
    </location>
</feature>
<keyword evidence="4" id="KW-1185">Reference proteome</keyword>
<dbReference type="Pfam" id="PF23416">
    <property type="entry name" value="DUF7107"/>
    <property type="match status" value="2"/>
</dbReference>
<sequence>MKLYTFASVYIILLLIEVTSVLPRTDLTLTCTLNRDCNWQALCRKGRCEKAKPTGEGDCRTDNDCSGDDGCRFGICFTFIDSLPVNPPIDSRNETKPGSGQCSEHKNCPRYHVCQGNRCLYGVPTDDECTNDESCSRDGVCWDELCWDPPRKSGSEQAA</sequence>
<proteinExistence type="predicted"/>
<feature type="chain" id="PRO_5001728253" description="DUF7107 domain-containing protein" evidence="1">
    <location>
        <begin position="24"/>
        <end position="159"/>
    </location>
</feature>
<gene>
    <name evidence="3" type="ORF">TTRE_0000117501</name>
</gene>
<reference evidence="3" key="1">
    <citation type="submission" date="2014-01" db="EMBL/GenBank/DDBJ databases">
        <authorList>
            <person name="Aslett M."/>
        </authorList>
    </citation>
    <scope>NUCLEOTIDE SEQUENCE</scope>
</reference>
<dbReference type="Proteomes" id="UP000030665">
    <property type="component" value="Unassembled WGS sequence"/>
</dbReference>
<keyword evidence="1" id="KW-0732">Signal</keyword>
<dbReference type="AlphaFoldDB" id="A0A077YZM1"/>
<organism evidence="3 4">
    <name type="scientific">Trichuris trichiura</name>
    <name type="common">Whipworm</name>
    <name type="synonym">Trichocephalus trichiurus</name>
    <dbReference type="NCBI Taxonomy" id="36087"/>
    <lineage>
        <taxon>Eukaryota</taxon>
        <taxon>Metazoa</taxon>
        <taxon>Ecdysozoa</taxon>
        <taxon>Nematoda</taxon>
        <taxon>Enoplea</taxon>
        <taxon>Dorylaimia</taxon>
        <taxon>Trichinellida</taxon>
        <taxon>Trichuridae</taxon>
        <taxon>Trichuris</taxon>
    </lineage>
</organism>